<protein>
    <submittedName>
        <fullName evidence="1">Uncharacterized protein</fullName>
    </submittedName>
</protein>
<reference evidence="1" key="1">
    <citation type="journal article" date="2021" name="Proc. Natl. Acad. Sci. U.S.A.">
        <title>A Catalog of Tens of Thousands of Viruses from Human Metagenomes Reveals Hidden Associations with Chronic Diseases.</title>
        <authorList>
            <person name="Tisza M.J."/>
            <person name="Buck C.B."/>
        </authorList>
    </citation>
    <scope>NUCLEOTIDE SEQUENCE</scope>
    <source>
        <strain evidence="1">CtPi453</strain>
    </source>
</reference>
<accession>A0A8S5M628</accession>
<organism evidence="1">
    <name type="scientific">Siphoviridae sp. ctPi453</name>
    <dbReference type="NCBI Taxonomy" id="2826324"/>
    <lineage>
        <taxon>Viruses</taxon>
        <taxon>Duplodnaviria</taxon>
        <taxon>Heunggongvirae</taxon>
        <taxon>Uroviricota</taxon>
        <taxon>Caudoviricetes</taxon>
    </lineage>
</organism>
<evidence type="ECO:0000313" key="1">
    <source>
        <dbReference type="EMBL" id="DAD77670.1"/>
    </source>
</evidence>
<name>A0A8S5M628_9CAUD</name>
<proteinExistence type="predicted"/>
<dbReference type="EMBL" id="BK014830">
    <property type="protein sequence ID" value="DAD77670.1"/>
    <property type="molecule type" value="Genomic_DNA"/>
</dbReference>
<sequence>MKVKELAELVEEGTYFNVKQDEKWLDGDYPVDFLNCELEIKNISLSACSTMVIET</sequence>